<accession>A0A7G6E3Q5</accession>
<sequence>MATIKYDKLVRDRIPEIIEMTGKKAIIEKLDEAIYKKLLDEKLGEELQEYICNDNVEELADIVEVIYAILDYKKVTIEEFERIRLKKAEERGGFKERLLLKEVIEELE</sequence>
<gene>
    <name evidence="1" type="ORF">BR63_10565</name>
</gene>
<protein>
    <submittedName>
        <fullName evidence="1">Phosphoribosyl-ATP pyrophosphohydrolase</fullName>
    </submittedName>
</protein>
<keyword evidence="2" id="KW-1185">Reference proteome</keyword>
<evidence type="ECO:0000313" key="1">
    <source>
        <dbReference type="EMBL" id="QNB46709.1"/>
    </source>
</evidence>
<dbReference type="RefSeq" id="WP_034420074.1">
    <property type="nucleotide sequence ID" value="NZ_CP045798.1"/>
</dbReference>
<dbReference type="OrthoDB" id="9813491at2"/>
<dbReference type="EMBL" id="CP045798">
    <property type="protein sequence ID" value="QNB46709.1"/>
    <property type="molecule type" value="Genomic_DNA"/>
</dbReference>
<dbReference type="GO" id="GO:0016787">
    <property type="term" value="F:hydrolase activity"/>
    <property type="evidence" value="ECO:0007669"/>
    <property type="project" value="UniProtKB-KW"/>
</dbReference>
<dbReference type="Proteomes" id="UP000515847">
    <property type="component" value="Chromosome"/>
</dbReference>
<organism evidence="1 2">
    <name type="scientific">Thermanaerosceptrum fracticalcis</name>
    <dbReference type="NCBI Taxonomy" id="1712410"/>
    <lineage>
        <taxon>Bacteria</taxon>
        <taxon>Bacillati</taxon>
        <taxon>Bacillota</taxon>
        <taxon>Clostridia</taxon>
        <taxon>Eubacteriales</taxon>
        <taxon>Peptococcaceae</taxon>
        <taxon>Thermanaerosceptrum</taxon>
    </lineage>
</organism>
<dbReference type="InterPro" id="IPR038735">
    <property type="entry name" value="MSMEG_1276-like_NTP-PPase_dom"/>
</dbReference>
<dbReference type="KEGG" id="tfr:BR63_10565"/>
<keyword evidence="1" id="KW-0378">Hydrolase</keyword>
<evidence type="ECO:0000313" key="2">
    <source>
        <dbReference type="Proteomes" id="UP000515847"/>
    </source>
</evidence>
<name>A0A7G6E3Q5_THEFR</name>
<proteinExistence type="predicted"/>
<reference evidence="1 2" key="1">
    <citation type="journal article" date="2019" name="Front. Microbiol.">
        <title>Thermoanaerosceptrum fracticalcis gen. nov. sp. nov., a Novel Fumarate-Fermenting Microorganism From a Deep Fractured Carbonate Aquifer of the US Great Basin.</title>
        <authorList>
            <person name="Hamilton-Brehm S.D."/>
            <person name="Stewart L.E."/>
            <person name="Zavarin M."/>
            <person name="Caldwell M."/>
            <person name="Lawson P.A."/>
            <person name="Onstott T.C."/>
            <person name="Grzymski J."/>
            <person name="Neveux I."/>
            <person name="Lollar B.S."/>
            <person name="Russell C.E."/>
            <person name="Moser D.P."/>
        </authorList>
    </citation>
    <scope>NUCLEOTIDE SEQUENCE [LARGE SCALE GENOMIC DNA]</scope>
    <source>
        <strain evidence="1 2">DRI-13</strain>
    </source>
</reference>
<dbReference type="AlphaFoldDB" id="A0A7G6E3Q5"/>
<dbReference type="CDD" id="cd11532">
    <property type="entry name" value="NTP-PPase_COG4997"/>
    <property type="match status" value="1"/>
</dbReference>